<protein>
    <recommendedName>
        <fullName evidence="3">L-carnitine dehydratase/bile acid-inducible protein F</fullName>
    </recommendedName>
</protein>
<dbReference type="PANTHER" id="PTHR48207">
    <property type="entry name" value="SUCCINATE--HYDROXYMETHYLGLUTARATE COA-TRANSFERASE"/>
    <property type="match status" value="1"/>
</dbReference>
<dbReference type="SUPFAM" id="SSF89796">
    <property type="entry name" value="CoA-transferase family III (CaiB/BaiF)"/>
    <property type="match status" value="1"/>
</dbReference>
<name>A0A3B0RHK9_9ZZZZ</name>
<keyword evidence="1" id="KW-0808">Transferase</keyword>
<dbReference type="AlphaFoldDB" id="A0A3B0RHK9"/>
<reference evidence="2" key="1">
    <citation type="submission" date="2018-06" db="EMBL/GenBank/DDBJ databases">
        <authorList>
            <person name="Zhirakovskaya E."/>
        </authorList>
    </citation>
    <scope>NUCLEOTIDE SEQUENCE</scope>
</reference>
<dbReference type="InterPro" id="IPR050483">
    <property type="entry name" value="CoA-transferase_III_domain"/>
</dbReference>
<sequence>MSGPLDGIKIVEFTSVVLGPWACQIMGDMGADVIKVEPPVGDTNRNLGPSKANDDMSALFLTCNRNKRSIVLDLKTPEGKEVALKLCADADVMVHNFRPQAMARLGLDYDSVKAVNSEIVYCATYGYSKQGPYGDKGALDDSIQAGAGVAMLMHMVGGEPRYLPTVLADKTTGMAVVNAVLAALFYRERSGKGQEIEVPMYETMVSFVMVEHLWGMTFDPPLGHAGYPRLMSEHRRPYKTKDGYIAVLPYWDNHWKSFCEVVERPDMLADPRFKDMKTRLANIDVSYAETGKALAKRTTAEWLTLFKPTNVPHMIVNTLDGLIDDPHLKETGFWQMADHPTEGKIRMAKTPYNFSESPTEIRTLPPRLGQQSAEILGEMGYSDDDITRMFEQGITKGPKE</sequence>
<dbReference type="EMBL" id="UOED01000076">
    <property type="protein sequence ID" value="VAV92540.1"/>
    <property type="molecule type" value="Genomic_DNA"/>
</dbReference>
<dbReference type="InterPro" id="IPR003673">
    <property type="entry name" value="CoA-Trfase_fam_III"/>
</dbReference>
<gene>
    <name evidence="2" type="ORF">MNBD_ALPHA02-611</name>
</gene>
<dbReference type="GO" id="GO:0008410">
    <property type="term" value="F:CoA-transferase activity"/>
    <property type="evidence" value="ECO:0007669"/>
    <property type="project" value="TreeGrafter"/>
</dbReference>
<organism evidence="2">
    <name type="scientific">hydrothermal vent metagenome</name>
    <dbReference type="NCBI Taxonomy" id="652676"/>
    <lineage>
        <taxon>unclassified sequences</taxon>
        <taxon>metagenomes</taxon>
        <taxon>ecological metagenomes</taxon>
    </lineage>
</organism>
<dbReference type="Pfam" id="PF02515">
    <property type="entry name" value="CoA_transf_3"/>
    <property type="match status" value="1"/>
</dbReference>
<dbReference type="InterPro" id="IPR044855">
    <property type="entry name" value="CoA-Trfase_III_dom3_sf"/>
</dbReference>
<dbReference type="Gene3D" id="3.30.1540.10">
    <property type="entry name" value="formyl-coa transferase, domain 3"/>
    <property type="match status" value="1"/>
</dbReference>
<evidence type="ECO:0000313" key="2">
    <source>
        <dbReference type="EMBL" id="VAV92540.1"/>
    </source>
</evidence>
<evidence type="ECO:0000256" key="1">
    <source>
        <dbReference type="ARBA" id="ARBA00022679"/>
    </source>
</evidence>
<proteinExistence type="predicted"/>
<dbReference type="PANTHER" id="PTHR48207:SF4">
    <property type="entry name" value="BLL6097 PROTEIN"/>
    <property type="match status" value="1"/>
</dbReference>
<dbReference type="Gene3D" id="3.40.50.10540">
    <property type="entry name" value="Crotonobetainyl-coa:carnitine coa-transferase, domain 1"/>
    <property type="match status" value="1"/>
</dbReference>
<dbReference type="InterPro" id="IPR023606">
    <property type="entry name" value="CoA-Trfase_III_dom_1_sf"/>
</dbReference>
<evidence type="ECO:0008006" key="3">
    <source>
        <dbReference type="Google" id="ProtNLM"/>
    </source>
</evidence>
<accession>A0A3B0RHK9</accession>